<keyword evidence="4" id="KW-1185">Reference proteome</keyword>
<reference evidence="3 4" key="1">
    <citation type="submission" date="2018-01" db="EMBL/GenBank/DDBJ databases">
        <title>G. obscuriglobus.</title>
        <authorList>
            <person name="Franke J."/>
            <person name="Blomberg W."/>
            <person name="Selmecki A."/>
        </authorList>
    </citation>
    <scope>NUCLEOTIDE SEQUENCE [LARGE SCALE GENOMIC DNA]</scope>
    <source>
        <strain evidence="3 4">DSM 5831</strain>
    </source>
</reference>
<dbReference type="Pfam" id="PF07463">
    <property type="entry name" value="NUMOD4"/>
    <property type="match status" value="1"/>
</dbReference>
<protein>
    <recommendedName>
        <fullName evidence="5">HNH endonuclease</fullName>
    </recommendedName>
</protein>
<dbReference type="KEGG" id="gog:C1280_13180"/>
<dbReference type="RefSeq" id="WP_010051105.1">
    <property type="nucleotide sequence ID" value="NZ_CP025958.1"/>
</dbReference>
<dbReference type="EMBL" id="CP025958">
    <property type="protein sequence ID" value="AWM37854.1"/>
    <property type="molecule type" value="Genomic_DNA"/>
</dbReference>
<dbReference type="Proteomes" id="UP000245802">
    <property type="component" value="Chromosome"/>
</dbReference>
<name>A0A2Z3H835_9BACT</name>
<feature type="domain" description="HNH nuclease" evidence="2">
    <location>
        <begin position="57"/>
        <end position="102"/>
    </location>
</feature>
<dbReference type="Pfam" id="PF13392">
    <property type="entry name" value="HNH_3"/>
    <property type="match status" value="1"/>
</dbReference>
<dbReference type="SUPFAM" id="SSF54060">
    <property type="entry name" value="His-Me finger endonucleases"/>
    <property type="match status" value="1"/>
</dbReference>
<evidence type="ECO:0000259" key="2">
    <source>
        <dbReference type="Pfam" id="PF13392"/>
    </source>
</evidence>
<evidence type="ECO:0000259" key="1">
    <source>
        <dbReference type="Pfam" id="PF07463"/>
    </source>
</evidence>
<organism evidence="3 4">
    <name type="scientific">Gemmata obscuriglobus</name>
    <dbReference type="NCBI Taxonomy" id="114"/>
    <lineage>
        <taxon>Bacteria</taxon>
        <taxon>Pseudomonadati</taxon>
        <taxon>Planctomycetota</taxon>
        <taxon>Planctomycetia</taxon>
        <taxon>Gemmatales</taxon>
        <taxon>Gemmataceae</taxon>
        <taxon>Gemmata</taxon>
    </lineage>
</organism>
<evidence type="ECO:0000313" key="3">
    <source>
        <dbReference type="EMBL" id="AWM37854.1"/>
    </source>
</evidence>
<dbReference type="OrthoDB" id="289646at2"/>
<gene>
    <name evidence="3" type="ORF">C1280_13180</name>
</gene>
<evidence type="ECO:0000313" key="4">
    <source>
        <dbReference type="Proteomes" id="UP000245802"/>
    </source>
</evidence>
<proteinExistence type="predicted"/>
<dbReference type="Gene3D" id="3.90.75.20">
    <property type="match status" value="1"/>
</dbReference>
<accession>A0A2Z3H835</accession>
<dbReference type="AlphaFoldDB" id="A0A2Z3H835"/>
<dbReference type="InterPro" id="IPR010902">
    <property type="entry name" value="NUMOD4"/>
</dbReference>
<evidence type="ECO:0008006" key="5">
    <source>
        <dbReference type="Google" id="ProtNLM"/>
    </source>
</evidence>
<feature type="domain" description="NUMOD4" evidence="1">
    <location>
        <begin position="3"/>
        <end position="49"/>
    </location>
</feature>
<dbReference type="InterPro" id="IPR044925">
    <property type="entry name" value="His-Me_finger_sf"/>
</dbReference>
<dbReference type="GO" id="GO:0016788">
    <property type="term" value="F:hydrolase activity, acting on ester bonds"/>
    <property type="evidence" value="ECO:0007669"/>
    <property type="project" value="InterPro"/>
</dbReference>
<dbReference type="InterPro" id="IPR003615">
    <property type="entry name" value="HNH_nuc"/>
</dbReference>
<sequence>MEEIWKPIPNADGYEVSDQGRVRTYYWRKKWWPEPRILSLTPHSDGYLKTTIYGQTRYVHQLVLSVFGPDPRPGQVVRHRGGDPHDNRACNLEWGSRTENNQDTARHGKVAGQKLSEDEAWGIKLLLHHQVPGPDVKRIYPHASTGMISCIRLEKTWPHLTIN</sequence>